<gene>
    <name evidence="2" type="ORF">FKW44_008809</name>
</gene>
<evidence type="ECO:0000256" key="1">
    <source>
        <dbReference type="ARBA" id="ARBA00006846"/>
    </source>
</evidence>
<evidence type="ECO:0000313" key="2">
    <source>
        <dbReference type="EMBL" id="QQP55575.1"/>
    </source>
</evidence>
<sequence length="117" mass="13106">NKIIKSNEKRKSHKRNVIYICKILKQVHHDTGHGHYEPLCPRYIITNHCGVFSTCTQSNPPLLNKENQTAVRLLLPGELAKHGVSERIMAVTKQTTCLSSSKEDDGLTNSVPCITNN</sequence>
<dbReference type="SMART" id="SM00427">
    <property type="entry name" value="H2B"/>
    <property type="match status" value="1"/>
</dbReference>
<dbReference type="Proteomes" id="UP000595437">
    <property type="component" value="Chromosome 5"/>
</dbReference>
<name>A0A7T8KGL8_CALRO</name>
<organism evidence="2 3">
    <name type="scientific">Caligus rogercresseyi</name>
    <name type="common">Sea louse</name>
    <dbReference type="NCBI Taxonomy" id="217165"/>
    <lineage>
        <taxon>Eukaryota</taxon>
        <taxon>Metazoa</taxon>
        <taxon>Ecdysozoa</taxon>
        <taxon>Arthropoda</taxon>
        <taxon>Crustacea</taxon>
        <taxon>Multicrustacea</taxon>
        <taxon>Hexanauplia</taxon>
        <taxon>Copepoda</taxon>
        <taxon>Siphonostomatoida</taxon>
        <taxon>Caligidae</taxon>
        <taxon>Caligus</taxon>
    </lineage>
</organism>
<dbReference type="PRINTS" id="PR00621">
    <property type="entry name" value="HISTONEH2B"/>
</dbReference>
<dbReference type="GO" id="GO:0000786">
    <property type="term" value="C:nucleosome"/>
    <property type="evidence" value="ECO:0007669"/>
    <property type="project" value="InterPro"/>
</dbReference>
<dbReference type="AlphaFoldDB" id="A0A7T8KGL8"/>
<dbReference type="InterPro" id="IPR000558">
    <property type="entry name" value="Histone_H2B"/>
</dbReference>
<comment type="similarity">
    <text evidence="1">Belongs to the histone H2B family.</text>
</comment>
<dbReference type="GO" id="GO:0030527">
    <property type="term" value="F:structural constituent of chromatin"/>
    <property type="evidence" value="ECO:0007669"/>
    <property type="project" value="InterPro"/>
</dbReference>
<proteinExistence type="inferred from homology"/>
<dbReference type="SUPFAM" id="SSF47113">
    <property type="entry name" value="Histone-fold"/>
    <property type="match status" value="1"/>
</dbReference>
<dbReference type="GO" id="GO:0003677">
    <property type="term" value="F:DNA binding"/>
    <property type="evidence" value="ECO:0007669"/>
    <property type="project" value="InterPro"/>
</dbReference>
<dbReference type="InterPro" id="IPR009072">
    <property type="entry name" value="Histone-fold"/>
</dbReference>
<dbReference type="PANTHER" id="PTHR23428">
    <property type="entry name" value="HISTONE H2B"/>
    <property type="match status" value="1"/>
</dbReference>
<accession>A0A7T8KGL8</accession>
<feature type="non-terminal residue" evidence="2">
    <location>
        <position position="1"/>
    </location>
</feature>
<evidence type="ECO:0000313" key="3">
    <source>
        <dbReference type="Proteomes" id="UP000595437"/>
    </source>
</evidence>
<dbReference type="Gene3D" id="1.10.20.10">
    <property type="entry name" value="Histone, subunit A"/>
    <property type="match status" value="1"/>
</dbReference>
<dbReference type="EMBL" id="CP045894">
    <property type="protein sequence ID" value="QQP55575.1"/>
    <property type="molecule type" value="Genomic_DNA"/>
</dbReference>
<dbReference type="GO" id="GO:0046982">
    <property type="term" value="F:protein heterodimerization activity"/>
    <property type="evidence" value="ECO:0007669"/>
    <property type="project" value="InterPro"/>
</dbReference>
<keyword evidence="3" id="KW-1185">Reference proteome</keyword>
<protein>
    <submittedName>
        <fullName evidence="2">Histone H2B</fullName>
    </submittedName>
</protein>
<reference evidence="3" key="1">
    <citation type="submission" date="2021-01" db="EMBL/GenBank/DDBJ databases">
        <title>Caligus Genome Assembly.</title>
        <authorList>
            <person name="Gallardo-Escarate C."/>
        </authorList>
    </citation>
    <scope>NUCLEOTIDE SEQUENCE [LARGE SCALE GENOMIC DNA]</scope>
</reference>